<name>A0A175R8A7_9HYPH</name>
<feature type="domain" description="GtrA/DPMS transmembrane" evidence="9">
    <location>
        <begin position="2"/>
        <end position="107"/>
    </location>
</feature>
<evidence type="ECO:0000256" key="2">
    <source>
        <dbReference type="ARBA" id="ARBA00009399"/>
    </source>
</evidence>
<dbReference type="InterPro" id="IPR051401">
    <property type="entry name" value="GtrA_CellWall_Glycosyl"/>
</dbReference>
<evidence type="ECO:0000256" key="6">
    <source>
        <dbReference type="ARBA" id="ARBA00023136"/>
    </source>
</evidence>
<comment type="subcellular location">
    <subcellularLocation>
        <location evidence="1">Membrane</location>
        <topology evidence="1">Multi-pass membrane protein</topology>
    </subcellularLocation>
</comment>
<dbReference type="Pfam" id="PF04138">
    <property type="entry name" value="GtrA_DPMS_TM"/>
    <property type="match status" value="1"/>
</dbReference>
<accession>A0A175R8A7</accession>
<evidence type="ECO:0000313" key="11">
    <source>
        <dbReference type="Proteomes" id="UP000078272"/>
    </source>
</evidence>
<dbReference type="InterPro" id="IPR007267">
    <property type="entry name" value="GtrA_DPMS_TM"/>
</dbReference>
<sequence length="111" mass="12251">MSVGVVNTAIHWLSFALFVWFGCSQALANLMAFCLAVTFSFFVNARWTFGSKASAFRYMLYVGFMGTLATTVGWAADMTHLPALITLIGFSAISLVCGYAYSRFVVFKDRT</sequence>
<reference evidence="10 11" key="1">
    <citation type="journal article" date="2016" name="Front. Microbiol.">
        <title>Genomic Resource of Rice Seed Associated Bacteria.</title>
        <authorList>
            <person name="Midha S."/>
            <person name="Bansal K."/>
            <person name="Sharma S."/>
            <person name="Kumar N."/>
            <person name="Patil P.P."/>
            <person name="Chaudhry V."/>
            <person name="Patil P.B."/>
        </authorList>
    </citation>
    <scope>NUCLEOTIDE SEQUENCE [LARGE SCALE GENOMIC DNA]</scope>
    <source>
        <strain evidence="10 11">NS226</strain>
    </source>
</reference>
<dbReference type="GO" id="GO:0000271">
    <property type="term" value="P:polysaccharide biosynthetic process"/>
    <property type="evidence" value="ECO:0007669"/>
    <property type="project" value="InterPro"/>
</dbReference>
<keyword evidence="4 8" id="KW-0812">Transmembrane</keyword>
<dbReference type="EMBL" id="LDPZ01000021">
    <property type="protein sequence ID" value="KTQ95613.1"/>
    <property type="molecule type" value="Genomic_DNA"/>
</dbReference>
<feature type="transmembrane region" description="Helical" evidence="8">
    <location>
        <begin position="81"/>
        <end position="101"/>
    </location>
</feature>
<evidence type="ECO:0000256" key="3">
    <source>
        <dbReference type="ARBA" id="ARBA00022448"/>
    </source>
</evidence>
<dbReference type="AlphaFoldDB" id="A0A175R8A7"/>
<dbReference type="PATRIC" id="fig|401562.3.peg.1643"/>
<feature type="transmembrane region" description="Helical" evidence="8">
    <location>
        <begin position="55"/>
        <end position="75"/>
    </location>
</feature>
<evidence type="ECO:0000256" key="1">
    <source>
        <dbReference type="ARBA" id="ARBA00004141"/>
    </source>
</evidence>
<dbReference type="GO" id="GO:0005886">
    <property type="term" value="C:plasma membrane"/>
    <property type="evidence" value="ECO:0007669"/>
    <property type="project" value="TreeGrafter"/>
</dbReference>
<evidence type="ECO:0000256" key="4">
    <source>
        <dbReference type="ARBA" id="ARBA00022692"/>
    </source>
</evidence>
<comment type="caution">
    <text evidence="10">The sequence shown here is derived from an EMBL/GenBank/DDBJ whole genome shotgun (WGS) entry which is preliminary data.</text>
</comment>
<dbReference type="Proteomes" id="UP000078272">
    <property type="component" value="Unassembled WGS sequence"/>
</dbReference>
<dbReference type="PIRSF" id="PIRSF006298">
    <property type="entry name" value="GtrA_prd"/>
    <property type="match status" value="1"/>
</dbReference>
<comment type="similarity">
    <text evidence="2">Belongs to the GtrA family.</text>
</comment>
<evidence type="ECO:0000313" key="10">
    <source>
        <dbReference type="EMBL" id="KTQ95613.1"/>
    </source>
</evidence>
<dbReference type="PANTHER" id="PTHR38459:SF1">
    <property type="entry name" value="PROPHAGE BACTOPRENOL-LINKED GLUCOSE TRANSLOCASE HOMOLOG"/>
    <property type="match status" value="1"/>
</dbReference>
<evidence type="ECO:0000256" key="8">
    <source>
        <dbReference type="SAM" id="Phobius"/>
    </source>
</evidence>
<dbReference type="InterPro" id="IPR016480">
    <property type="entry name" value="Glc_translocase_bactprenl-link"/>
</dbReference>
<comment type="function">
    <text evidence="7">Involved in O antigen modification. Involved in the translocation of bactoprenol-linked glucose across the cytoplasmic membrane.</text>
</comment>
<organism evidence="10 11">
    <name type="scientific">Aureimonas ureilytica</name>
    <dbReference type="NCBI Taxonomy" id="401562"/>
    <lineage>
        <taxon>Bacteria</taxon>
        <taxon>Pseudomonadati</taxon>
        <taxon>Pseudomonadota</taxon>
        <taxon>Alphaproteobacteria</taxon>
        <taxon>Hyphomicrobiales</taxon>
        <taxon>Aurantimonadaceae</taxon>
        <taxon>Aureimonas</taxon>
    </lineage>
</organism>
<evidence type="ECO:0000259" key="9">
    <source>
        <dbReference type="Pfam" id="PF04138"/>
    </source>
</evidence>
<feature type="transmembrane region" description="Helical" evidence="8">
    <location>
        <begin position="12"/>
        <end position="43"/>
    </location>
</feature>
<keyword evidence="3" id="KW-0813">Transport</keyword>
<keyword evidence="5 8" id="KW-1133">Transmembrane helix</keyword>
<proteinExistence type="inferred from homology"/>
<dbReference type="OrthoDB" id="9812049at2"/>
<protein>
    <submittedName>
        <fullName evidence="10">Translocase</fullName>
    </submittedName>
</protein>
<evidence type="ECO:0000256" key="5">
    <source>
        <dbReference type="ARBA" id="ARBA00022989"/>
    </source>
</evidence>
<dbReference type="RefSeq" id="WP_058634995.1">
    <property type="nucleotide sequence ID" value="NZ_LDPZ01000021.1"/>
</dbReference>
<keyword evidence="6 8" id="KW-0472">Membrane</keyword>
<gene>
    <name evidence="10" type="ORF">NS226_10730</name>
</gene>
<dbReference type="PANTHER" id="PTHR38459">
    <property type="entry name" value="PROPHAGE BACTOPRENOL-LINKED GLUCOSE TRANSLOCASE HOMOLOG"/>
    <property type="match status" value="1"/>
</dbReference>
<evidence type="ECO:0000256" key="7">
    <source>
        <dbReference type="ARBA" id="ARBA00025595"/>
    </source>
</evidence>